<dbReference type="PANTHER" id="PTHR37806:SF1">
    <property type="entry name" value="PEPTIDASE C39-LIKE DOMAIN-CONTAINING PROTEIN"/>
    <property type="match status" value="1"/>
</dbReference>
<protein>
    <submittedName>
        <fullName evidence="3">C39 family peptidase</fullName>
    </submittedName>
</protein>
<evidence type="ECO:0000313" key="3">
    <source>
        <dbReference type="EMBL" id="WEK54333.1"/>
    </source>
</evidence>
<dbReference type="EMBL" id="CP119317">
    <property type="protein sequence ID" value="WEK54333.1"/>
    <property type="molecule type" value="Genomic_DNA"/>
</dbReference>
<evidence type="ECO:0000259" key="2">
    <source>
        <dbReference type="Pfam" id="PF17802"/>
    </source>
</evidence>
<accession>A0AA95EZW7</accession>
<evidence type="ECO:0000313" key="4">
    <source>
        <dbReference type="Proteomes" id="UP001178662"/>
    </source>
</evidence>
<dbReference type="InterPro" id="IPR041033">
    <property type="entry name" value="SpaA_PFL_dom_1"/>
</dbReference>
<dbReference type="PANTHER" id="PTHR37806">
    <property type="entry name" value="LMO0724 PROTEIN"/>
    <property type="match status" value="1"/>
</dbReference>
<proteinExistence type="predicted"/>
<keyword evidence="4" id="KW-1185">Reference proteome</keyword>
<reference evidence="3" key="1">
    <citation type="submission" date="2023-03" db="EMBL/GenBank/DDBJ databases">
        <title>Andean soil-derived lignocellulolytic bacterial consortium as a source of novel taxa and putative plastic-active enzymes.</title>
        <authorList>
            <person name="Diaz-Garcia L."/>
            <person name="Chuvochina M."/>
            <person name="Feuerriegel G."/>
            <person name="Bunk B."/>
            <person name="Sproer C."/>
            <person name="Streit W.R."/>
            <person name="Rodriguez L.M."/>
            <person name="Overmann J."/>
            <person name="Jimenez D.J."/>
        </authorList>
    </citation>
    <scope>NUCLEOTIDE SEQUENCE</scope>
    <source>
        <strain evidence="3">MAG 2441</strain>
    </source>
</reference>
<dbReference type="InterPro" id="IPR039564">
    <property type="entry name" value="Peptidase_C39-like"/>
</dbReference>
<dbReference type="Gene3D" id="3.90.70.10">
    <property type="entry name" value="Cysteine proteinases"/>
    <property type="match status" value="1"/>
</dbReference>
<dbReference type="AlphaFoldDB" id="A0AA95EZW7"/>
<evidence type="ECO:0000259" key="1">
    <source>
        <dbReference type="Pfam" id="PF13529"/>
    </source>
</evidence>
<dbReference type="Pfam" id="PF17802">
    <property type="entry name" value="SpaA"/>
    <property type="match status" value="1"/>
</dbReference>
<dbReference type="Pfam" id="PF13529">
    <property type="entry name" value="Peptidase_C39_2"/>
    <property type="match status" value="1"/>
</dbReference>
<feature type="domain" description="Peptidase C39-like" evidence="1">
    <location>
        <begin position="149"/>
        <end position="315"/>
    </location>
</feature>
<sequence length="344" mass="37629">MGAIIKVVLLFLLTVGSYSSLSSDTDNPMSLLFSKPKGSITITNVDEQTQEPIPGSQYVITEANTSEVLQIVTTGDDGIAKSGLFEYGPDYVVTQRSVMAPYQINEQPYAVEIKKEETVVTTNNSFPDYIKQAARTEERSVAIESVFMDVAVLKQLPELPNGCEITALTGVLNYYGYDVSKLVMADEYLAQEPFKLLDGKRYGADPDLAFAGNPRDNSGFFAYAGPIVAAANKYLQWIDGHHIATDLTGSSREEIIAHLNQGNPVVIWVTLDLSPPNINYAWYFHDSGQYFEAPVNLHAVVLNGYSGDQVDVMNPLEGQVSYSADAFFSSYQALGSHAMIVTGE</sequence>
<name>A0AA95EZW7_9BACL</name>
<dbReference type="InterPro" id="IPR013783">
    <property type="entry name" value="Ig-like_fold"/>
</dbReference>
<dbReference type="Gene3D" id="2.60.40.10">
    <property type="entry name" value="Immunoglobulins"/>
    <property type="match status" value="1"/>
</dbReference>
<feature type="domain" description="SpaA-like prealbumin fold" evidence="2">
    <location>
        <begin position="38"/>
        <end position="123"/>
    </location>
</feature>
<gene>
    <name evidence="3" type="ORF">P0Y55_17640</name>
</gene>
<organism evidence="3 4">
    <name type="scientific">Candidatus Cohnella colombiensis</name>
    <dbReference type="NCBI Taxonomy" id="3121368"/>
    <lineage>
        <taxon>Bacteria</taxon>
        <taxon>Bacillati</taxon>
        <taxon>Bacillota</taxon>
        <taxon>Bacilli</taxon>
        <taxon>Bacillales</taxon>
        <taxon>Paenibacillaceae</taxon>
        <taxon>Cohnella</taxon>
    </lineage>
</organism>
<dbReference type="Proteomes" id="UP001178662">
    <property type="component" value="Chromosome"/>
</dbReference>